<reference evidence="1 2" key="1">
    <citation type="journal article" date="2022" name="Plant J.">
        <title>Strategies of tolerance reflected in two North American maple genomes.</title>
        <authorList>
            <person name="McEvoy S.L."/>
            <person name="Sezen U.U."/>
            <person name="Trouern-Trend A."/>
            <person name="McMahon S.M."/>
            <person name="Schaberg P.G."/>
            <person name="Yang J."/>
            <person name="Wegrzyn J.L."/>
            <person name="Swenson N.G."/>
        </authorList>
    </citation>
    <scope>NUCLEOTIDE SEQUENCE [LARGE SCALE GENOMIC DNA]</scope>
    <source>
        <strain evidence="1">91603</strain>
    </source>
</reference>
<dbReference type="PANTHER" id="PTHR35317:SF18">
    <property type="entry name" value="RNA-DIRECTED DNA POLYMERASE"/>
    <property type="match status" value="1"/>
</dbReference>
<evidence type="ECO:0000313" key="2">
    <source>
        <dbReference type="Proteomes" id="UP001064489"/>
    </source>
</evidence>
<name>A0AAD5P2W1_ACENE</name>
<dbReference type="EMBL" id="JAJSOW010000002">
    <property type="protein sequence ID" value="KAI9197988.1"/>
    <property type="molecule type" value="Genomic_DNA"/>
</dbReference>
<evidence type="ECO:0000313" key="1">
    <source>
        <dbReference type="EMBL" id="KAI9197988.1"/>
    </source>
</evidence>
<comment type="caution">
    <text evidence="1">The sequence shown here is derived from an EMBL/GenBank/DDBJ whole genome shotgun (WGS) entry which is preliminary data.</text>
</comment>
<dbReference type="AlphaFoldDB" id="A0AAD5P2W1"/>
<gene>
    <name evidence="1" type="ORF">LWI28_008112</name>
</gene>
<dbReference type="Proteomes" id="UP001064489">
    <property type="component" value="Chromosome 13"/>
</dbReference>
<dbReference type="PANTHER" id="PTHR35317">
    <property type="entry name" value="OS04G0629600 PROTEIN"/>
    <property type="match status" value="1"/>
</dbReference>
<organism evidence="1 2">
    <name type="scientific">Acer negundo</name>
    <name type="common">Box elder</name>
    <dbReference type="NCBI Taxonomy" id="4023"/>
    <lineage>
        <taxon>Eukaryota</taxon>
        <taxon>Viridiplantae</taxon>
        <taxon>Streptophyta</taxon>
        <taxon>Embryophyta</taxon>
        <taxon>Tracheophyta</taxon>
        <taxon>Spermatophyta</taxon>
        <taxon>Magnoliopsida</taxon>
        <taxon>eudicotyledons</taxon>
        <taxon>Gunneridae</taxon>
        <taxon>Pentapetalae</taxon>
        <taxon>rosids</taxon>
        <taxon>malvids</taxon>
        <taxon>Sapindales</taxon>
        <taxon>Sapindaceae</taxon>
        <taxon>Hippocastanoideae</taxon>
        <taxon>Acereae</taxon>
        <taxon>Acer</taxon>
    </lineage>
</organism>
<proteinExistence type="predicted"/>
<accession>A0AAD5P2W1</accession>
<protein>
    <submittedName>
        <fullName evidence="1">Uncharacterized protein</fullName>
    </submittedName>
</protein>
<keyword evidence="2" id="KW-1185">Reference proteome</keyword>
<sequence length="314" mass="36160">MDEPPNGNTTQHMRDMETYQTWKRKNSMARITMLSNMTDALMCEYEEFDTTQDMWITLKDKFGGTSTTKLRRLTIKFDTYRKRQNHYMRQHLREMSNMICELKSAGHSLTDEQQIQAVIRSLPNSWENMKINMTHNDNIKTFDDISRHVELEDVRLEIAKASGENLDGSVTEIESRDVNFLESEFPKRGEVDRGIRFYELDNLIKDSNLNALLDVNADLLGSSVPGGRKTPLQVNIDLPGPFVPSGSNEVVETTLLDLPSRRSNRGNVPRRRFEIEGEAFMVASHDADEPKNVNEALKSPDEELWIKALKEEMD</sequence>
<dbReference type="Pfam" id="PF14223">
    <property type="entry name" value="Retrotran_gag_2"/>
    <property type="match status" value="1"/>
</dbReference>